<dbReference type="EMBL" id="JAAGMN010010227">
    <property type="protein sequence ID" value="NEE23298.1"/>
    <property type="molecule type" value="Genomic_DNA"/>
</dbReference>
<sequence>REFRVRRDADDNSALFKADATWCAVAGDGGVRFTSANLPGSYLRHVDSEVWLATPGGGRPFDSPTLFTEDTTWAVDAPWAP</sequence>
<feature type="domain" description="Alpha-L-arabinofuranosidase B arabinose-binding" evidence="1">
    <location>
        <begin position="2"/>
        <end position="75"/>
    </location>
</feature>
<dbReference type="GO" id="GO:0046373">
    <property type="term" value="P:L-arabinose metabolic process"/>
    <property type="evidence" value="ECO:0007669"/>
    <property type="project" value="InterPro"/>
</dbReference>
<keyword evidence="2" id="KW-0378">Hydrolase</keyword>
<name>A0A6G3XZP9_9ACTN</name>
<dbReference type="AlphaFoldDB" id="A0A6G3XZP9"/>
<organism evidence="2">
    <name type="scientific">Streptomyces sp. SID7499</name>
    <dbReference type="NCBI Taxonomy" id="2706086"/>
    <lineage>
        <taxon>Bacteria</taxon>
        <taxon>Bacillati</taxon>
        <taxon>Actinomycetota</taxon>
        <taxon>Actinomycetes</taxon>
        <taxon>Kitasatosporales</taxon>
        <taxon>Streptomycetaceae</taxon>
        <taxon>Streptomyces</taxon>
    </lineage>
</organism>
<dbReference type="GO" id="GO:0046556">
    <property type="term" value="F:alpha-L-arabinofuranosidase activity"/>
    <property type="evidence" value="ECO:0007669"/>
    <property type="project" value="InterPro"/>
</dbReference>
<evidence type="ECO:0000259" key="1">
    <source>
        <dbReference type="Pfam" id="PF05270"/>
    </source>
</evidence>
<gene>
    <name evidence="2" type="ORF">G3M58_94720</name>
</gene>
<dbReference type="InterPro" id="IPR007934">
    <property type="entry name" value="AbfB_ABD"/>
</dbReference>
<evidence type="ECO:0000313" key="2">
    <source>
        <dbReference type="EMBL" id="NEE23298.1"/>
    </source>
</evidence>
<feature type="non-terminal residue" evidence="2">
    <location>
        <position position="1"/>
    </location>
</feature>
<protein>
    <submittedName>
        <fullName evidence="2">Glycoside hydrolase family 2</fullName>
    </submittedName>
</protein>
<dbReference type="InterPro" id="IPR036195">
    <property type="entry name" value="AbfB_ABD_sf"/>
</dbReference>
<comment type="caution">
    <text evidence="2">The sequence shown here is derived from an EMBL/GenBank/DDBJ whole genome shotgun (WGS) entry which is preliminary data.</text>
</comment>
<reference evidence="2" key="1">
    <citation type="submission" date="2020-01" db="EMBL/GenBank/DDBJ databases">
        <title>Insect and environment-associated Actinomycetes.</title>
        <authorList>
            <person name="Currrie C."/>
            <person name="Chevrette M."/>
            <person name="Carlson C."/>
            <person name="Stubbendieck R."/>
            <person name="Wendt-Pienkowski E."/>
        </authorList>
    </citation>
    <scope>NUCLEOTIDE SEQUENCE</scope>
    <source>
        <strain evidence="2">SID7499</strain>
    </source>
</reference>
<proteinExistence type="predicted"/>
<dbReference type="Gene3D" id="2.80.10.50">
    <property type="match status" value="1"/>
</dbReference>
<dbReference type="SUPFAM" id="SSF110221">
    <property type="entry name" value="AbfB domain"/>
    <property type="match status" value="1"/>
</dbReference>
<accession>A0A6G3XZP9</accession>
<dbReference type="Pfam" id="PF05270">
    <property type="entry name" value="AbfB"/>
    <property type="match status" value="1"/>
</dbReference>